<feature type="region of interest" description="Disordered" evidence="1">
    <location>
        <begin position="104"/>
        <end position="125"/>
    </location>
</feature>
<dbReference type="InterPro" id="IPR003877">
    <property type="entry name" value="SPRY_dom"/>
</dbReference>
<dbReference type="InterPro" id="IPR001870">
    <property type="entry name" value="B30.2/SPRY"/>
</dbReference>
<feature type="compositionally biased region" description="Polar residues" evidence="1">
    <location>
        <begin position="112"/>
        <end position="122"/>
    </location>
</feature>
<gene>
    <name evidence="4" type="primary">LOC125179423</name>
</gene>
<feature type="region of interest" description="Disordered" evidence="1">
    <location>
        <begin position="928"/>
        <end position="1041"/>
    </location>
</feature>
<name>A0A979FXJ4_HYAAZ</name>
<organism evidence="3 4">
    <name type="scientific">Hyalella azteca</name>
    <name type="common">Amphipod</name>
    <dbReference type="NCBI Taxonomy" id="294128"/>
    <lineage>
        <taxon>Eukaryota</taxon>
        <taxon>Metazoa</taxon>
        <taxon>Ecdysozoa</taxon>
        <taxon>Arthropoda</taxon>
        <taxon>Crustacea</taxon>
        <taxon>Multicrustacea</taxon>
        <taxon>Malacostraca</taxon>
        <taxon>Eumalacostraca</taxon>
        <taxon>Peracarida</taxon>
        <taxon>Amphipoda</taxon>
        <taxon>Senticaudata</taxon>
        <taxon>Talitrida</taxon>
        <taxon>Talitroidea</taxon>
        <taxon>Hyalellidae</taxon>
        <taxon>Hyalella</taxon>
    </lineage>
</organism>
<evidence type="ECO:0000313" key="3">
    <source>
        <dbReference type="Proteomes" id="UP000694843"/>
    </source>
</evidence>
<dbReference type="InterPro" id="IPR035768">
    <property type="entry name" value="SPRY_HERC1"/>
</dbReference>
<feature type="domain" description="B30.2/SPRY" evidence="2">
    <location>
        <begin position="638"/>
        <end position="843"/>
    </location>
</feature>
<feature type="compositionally biased region" description="Basic and acidic residues" evidence="1">
    <location>
        <begin position="180"/>
        <end position="190"/>
    </location>
</feature>
<dbReference type="RefSeq" id="XP_047741202.1">
    <property type="nucleotide sequence ID" value="XM_047885246.1"/>
</dbReference>
<evidence type="ECO:0000313" key="4">
    <source>
        <dbReference type="RefSeq" id="XP_047741202.1"/>
    </source>
</evidence>
<sequence length="1113" mass="121600">MSAVTSRCSLIVNFIVENIFPSSESDLLKPGNREVSATAAADPDQEYVVPGSASLMAIVNALALQHSKAMSRLEAMQLMLALLTSDGKSSQSFILTDDDSRSATNYFKEPSHPNNASFNETSSHSDIEIKRTGENSSVSFSSSSQNTNTTAALFENNTTTEVTSLSAETLFLIPPGSKSSETRNLLKTENDSNSDEADPREHVTDEGRSTAQTRASELFCGGLLPSVRGDGGTGWWSWAVSHYLEGVECSSVVTQRAIRRCVHDIYQHLVRSLLLQQHQKELGERLSLLTVFALSVRFEWPDLSLVVSSGLLEVLARLAAPGSGLLETMARLAAPGDHLPSVADLLDASSAACEASYAAGGGDAFELCGASRTASSHQPPPSPLHLLPFASHVLFQIITILVGHHAENLDSDVRSRVVSLLYKQVERQTDCIIALNEAIHRRLLNQETGMQTTIGMPNTSDSDGDAGNSDSEEGLSPHGDMPPHPDSDGSEEVPNVTDKSDENQGNGSSRRRLMLKLPRLKLDADSEVTIDDEVEQIMQVKLLEVTLGNLLVFIRRLFPNKKLCDEIGQEKWVHLLLKITGASADTHLPNISSLRTRLLAFTLLSVILPSAKLDPVFKDQIVRKLFTQLGLYMWVIAPAQAHLQATKLMEKLNKHKKILSSPNLIYDDTRPDSPEDNLLVQEVGFDPEKLLCCSVEGGHTLVHGPGGRGYGLGSTPITSGCFQWKFLIVKESRGYEGTCIGVSKFPVRDYSHRTTSDMWLYRAYSGNLYHNGELSRTLPGFTQGDYITVVLDMEARTLSFGKNGDEPEVAFENIDAPELYPCVLFYSTNPGEKVKMVDMQMRGSPKDLDVGEPYCAPQAAVMCEAHVTLLRELHNNSNWTKHVNESIIERLRATEKIFPANVAQTDPFITQDAIKDETDESNSVENLIKENQSPQDVPRISTPSRQTSLSDRASSEKSDEESDSSGPDHRYGPQDEDSCSSVQSNESERSNSSCAQNAGRFASTQNFGDCGSGSESRTAQTEPRRRRKSRSKSSSSNISKKCRAGSEDWSCLDQLCRDVWPALAVIGGVDGGLRVGGQCVVGGPSGRRAMVLGMLKPGQTSIKVQWCDKCDDI</sequence>
<dbReference type="OrthoDB" id="239701at2759"/>
<dbReference type="GO" id="GO:0043161">
    <property type="term" value="P:proteasome-mediated ubiquitin-dependent protein catabolic process"/>
    <property type="evidence" value="ECO:0007669"/>
    <property type="project" value="TreeGrafter"/>
</dbReference>
<feature type="region of interest" description="Disordered" evidence="1">
    <location>
        <begin position="452"/>
        <end position="510"/>
    </location>
</feature>
<dbReference type="KEGG" id="hazt:125179423"/>
<dbReference type="InterPro" id="IPR043136">
    <property type="entry name" value="B30.2/SPRY_sf"/>
</dbReference>
<dbReference type="Pfam" id="PF00622">
    <property type="entry name" value="SPRY"/>
    <property type="match status" value="1"/>
</dbReference>
<dbReference type="InterPro" id="IPR050672">
    <property type="entry name" value="FBXO45-Fsn/SPSB_families"/>
</dbReference>
<feature type="compositionally biased region" description="Polar residues" evidence="1">
    <location>
        <begin position="979"/>
        <end position="1021"/>
    </location>
</feature>
<evidence type="ECO:0000256" key="1">
    <source>
        <dbReference type="SAM" id="MobiDB-lite"/>
    </source>
</evidence>
<dbReference type="SUPFAM" id="SSF49899">
    <property type="entry name" value="Concanavalin A-like lectins/glucanases"/>
    <property type="match status" value="1"/>
</dbReference>
<dbReference type="InterPro" id="IPR013320">
    <property type="entry name" value="ConA-like_dom_sf"/>
</dbReference>
<keyword evidence="3" id="KW-1185">Reference proteome</keyword>
<accession>A0A979FXJ4</accession>
<dbReference type="GeneID" id="125179423"/>
<dbReference type="CDD" id="cd12881">
    <property type="entry name" value="SPRY_HERC1"/>
    <property type="match status" value="1"/>
</dbReference>
<feature type="region of interest" description="Disordered" evidence="1">
    <location>
        <begin position="173"/>
        <end position="211"/>
    </location>
</feature>
<dbReference type="Proteomes" id="UP000694843">
    <property type="component" value="Unplaced"/>
</dbReference>
<protein>
    <submittedName>
        <fullName evidence="4">Probable E3 ubiquitin-protein ligase HERC1</fullName>
    </submittedName>
</protein>
<dbReference type="Gene3D" id="2.60.120.920">
    <property type="match status" value="1"/>
</dbReference>
<feature type="compositionally biased region" description="Basic and acidic residues" evidence="1">
    <location>
        <begin position="197"/>
        <end position="208"/>
    </location>
</feature>
<proteinExistence type="predicted"/>
<dbReference type="PANTHER" id="PTHR12245">
    <property type="entry name" value="SPRY DOMAIN CONTAINING SOCS BOX PROTEIN"/>
    <property type="match status" value="1"/>
</dbReference>
<dbReference type="SMART" id="SM00449">
    <property type="entry name" value="SPRY"/>
    <property type="match status" value="1"/>
</dbReference>
<reference evidence="4" key="1">
    <citation type="submission" date="2025-08" db="UniProtKB">
        <authorList>
            <consortium name="RefSeq"/>
        </authorList>
    </citation>
    <scope>IDENTIFICATION</scope>
    <source>
        <tissue evidence="4">Whole organism</tissue>
    </source>
</reference>
<feature type="compositionally biased region" description="Polar residues" evidence="1">
    <location>
        <begin position="928"/>
        <end position="949"/>
    </location>
</feature>
<dbReference type="FunFam" id="2.60.120.920:FF:000015">
    <property type="entry name" value="LOW QUALITY PROTEIN: probable E3 ubiquitin-protein ligase HERC1"/>
    <property type="match status" value="1"/>
</dbReference>
<dbReference type="GO" id="GO:0019005">
    <property type="term" value="C:SCF ubiquitin ligase complex"/>
    <property type="evidence" value="ECO:0007669"/>
    <property type="project" value="TreeGrafter"/>
</dbReference>
<dbReference type="AlphaFoldDB" id="A0A979FXJ4"/>
<dbReference type="PROSITE" id="PS50188">
    <property type="entry name" value="B302_SPRY"/>
    <property type="match status" value="1"/>
</dbReference>
<evidence type="ECO:0000259" key="2">
    <source>
        <dbReference type="PROSITE" id="PS50188"/>
    </source>
</evidence>
<dbReference type="PANTHER" id="PTHR12245:SF13">
    <property type="entry name" value="B30.2_SPRY DOMAIN-CONTAINING PROTEIN"/>
    <property type="match status" value="1"/>
</dbReference>